<sequence length="91" mass="10585">MIQRADAQTEKRDLTLSCLQVETEMSMIKRRQGNFVRGKTEPSRDQELHLMVLTHNVMILWWACVFYRADLTPFPSPISIRRQCHPSAIVG</sequence>
<name>A0A7V8VAK0_9BACT</name>
<proteinExistence type="predicted"/>
<dbReference type="AlphaFoldDB" id="A0A7V8VAK0"/>
<dbReference type="Proteomes" id="UP000551616">
    <property type="component" value="Unassembled WGS sequence"/>
</dbReference>
<organism evidence="1 2">
    <name type="scientific">Bremerella alba</name>
    <dbReference type="NCBI Taxonomy" id="980252"/>
    <lineage>
        <taxon>Bacteria</taxon>
        <taxon>Pseudomonadati</taxon>
        <taxon>Planctomycetota</taxon>
        <taxon>Planctomycetia</taxon>
        <taxon>Pirellulales</taxon>
        <taxon>Pirellulaceae</taxon>
        <taxon>Bremerella</taxon>
    </lineage>
</organism>
<accession>A0A7V8VAK0</accession>
<protein>
    <recommendedName>
        <fullName evidence="3">Transposase</fullName>
    </recommendedName>
</protein>
<gene>
    <name evidence="1" type="ORF">HOV93_52010</name>
</gene>
<dbReference type="EMBL" id="JABRWO010000024">
    <property type="protein sequence ID" value="MBA2117993.1"/>
    <property type="molecule type" value="Genomic_DNA"/>
</dbReference>
<evidence type="ECO:0008006" key="3">
    <source>
        <dbReference type="Google" id="ProtNLM"/>
    </source>
</evidence>
<comment type="caution">
    <text evidence="1">The sequence shown here is derived from an EMBL/GenBank/DDBJ whole genome shotgun (WGS) entry which is preliminary data.</text>
</comment>
<keyword evidence="2" id="KW-1185">Reference proteome</keyword>
<evidence type="ECO:0000313" key="2">
    <source>
        <dbReference type="Proteomes" id="UP000551616"/>
    </source>
</evidence>
<evidence type="ECO:0000313" key="1">
    <source>
        <dbReference type="EMBL" id="MBA2117993.1"/>
    </source>
</evidence>
<reference evidence="1 2" key="1">
    <citation type="submission" date="2020-05" db="EMBL/GenBank/DDBJ databases">
        <title>Bremerella alba sp. nov., a novel planctomycete isolated from the surface of the macroalga Fucus spiralis.</title>
        <authorList>
            <person name="Godinho O."/>
            <person name="Botelho R."/>
            <person name="Albuquerque L."/>
            <person name="Wiegand S."/>
            <person name="Da Costa M.S."/>
            <person name="Lobo-Da-Cunha A."/>
            <person name="Jogler C."/>
            <person name="Lage O.M."/>
        </authorList>
    </citation>
    <scope>NUCLEOTIDE SEQUENCE [LARGE SCALE GENOMIC DNA]</scope>
    <source>
        <strain evidence="1 2">FF15</strain>
    </source>
</reference>